<feature type="transmembrane region" description="Helical" evidence="1">
    <location>
        <begin position="977"/>
        <end position="995"/>
    </location>
</feature>
<feature type="transmembrane region" description="Helical" evidence="1">
    <location>
        <begin position="660"/>
        <end position="683"/>
    </location>
</feature>
<keyword evidence="1" id="KW-0472">Membrane</keyword>
<feature type="transmembrane region" description="Helical" evidence="1">
    <location>
        <begin position="405"/>
        <end position="426"/>
    </location>
</feature>
<keyword evidence="1" id="KW-1133">Transmembrane helix</keyword>
<gene>
    <name evidence="2" type="ORF">V4F39_05185</name>
</gene>
<protein>
    <submittedName>
        <fullName evidence="2">Uncharacterized protein</fullName>
    </submittedName>
</protein>
<feature type="transmembrane region" description="Helical" evidence="1">
    <location>
        <begin position="576"/>
        <end position="600"/>
    </location>
</feature>
<proteinExistence type="predicted"/>
<keyword evidence="3" id="KW-1185">Reference proteome</keyword>
<keyword evidence="1" id="KW-0812">Transmembrane</keyword>
<dbReference type="AlphaFoldDB" id="A0AAW9Q9B0"/>
<feature type="transmembrane region" description="Helical" evidence="1">
    <location>
        <begin position="520"/>
        <end position="539"/>
    </location>
</feature>
<reference evidence="2 3" key="1">
    <citation type="submission" date="2024-02" db="EMBL/GenBank/DDBJ databases">
        <title>Genome sequence of Aquincola sp. MAHUQ-54.</title>
        <authorList>
            <person name="Huq M.A."/>
        </authorList>
    </citation>
    <scope>NUCLEOTIDE SEQUENCE [LARGE SCALE GENOMIC DNA]</scope>
    <source>
        <strain evidence="2 3">MAHUQ-54</strain>
    </source>
</reference>
<dbReference type="Proteomes" id="UP001336250">
    <property type="component" value="Unassembled WGS sequence"/>
</dbReference>
<feature type="transmembrane region" description="Helical" evidence="1">
    <location>
        <begin position="490"/>
        <end position="508"/>
    </location>
</feature>
<feature type="transmembrane region" description="Helical" evidence="1">
    <location>
        <begin position="914"/>
        <end position="934"/>
    </location>
</feature>
<comment type="caution">
    <text evidence="2">The sequence shown here is derived from an EMBL/GenBank/DDBJ whole genome shotgun (WGS) entry which is preliminary data.</text>
</comment>
<evidence type="ECO:0000256" key="1">
    <source>
        <dbReference type="SAM" id="Phobius"/>
    </source>
</evidence>
<organism evidence="2 3">
    <name type="scientific">Aquincola agrisoli</name>
    <dbReference type="NCBI Taxonomy" id="3119538"/>
    <lineage>
        <taxon>Bacteria</taxon>
        <taxon>Pseudomonadati</taxon>
        <taxon>Pseudomonadota</taxon>
        <taxon>Betaproteobacteria</taxon>
        <taxon>Burkholderiales</taxon>
        <taxon>Sphaerotilaceae</taxon>
        <taxon>Aquincola</taxon>
    </lineage>
</organism>
<evidence type="ECO:0000313" key="2">
    <source>
        <dbReference type="EMBL" id="MEF7613297.1"/>
    </source>
</evidence>
<feature type="transmembrane region" description="Helical" evidence="1">
    <location>
        <begin position="1075"/>
        <end position="1095"/>
    </location>
</feature>
<feature type="transmembrane region" description="Helical" evidence="1">
    <location>
        <begin position="703"/>
        <end position="720"/>
    </location>
</feature>
<dbReference type="RefSeq" id="WP_332288241.1">
    <property type="nucleotide sequence ID" value="NZ_JAZIBG010000017.1"/>
</dbReference>
<feature type="transmembrane region" description="Helical" evidence="1">
    <location>
        <begin position="1007"/>
        <end position="1029"/>
    </location>
</feature>
<feature type="transmembrane region" description="Helical" evidence="1">
    <location>
        <begin position="740"/>
        <end position="756"/>
    </location>
</feature>
<name>A0AAW9Q9B0_9BURK</name>
<feature type="transmembrane region" description="Helical" evidence="1">
    <location>
        <begin position="802"/>
        <end position="820"/>
    </location>
</feature>
<feature type="transmembrane region" description="Helical" evidence="1">
    <location>
        <begin position="1035"/>
        <end position="1054"/>
    </location>
</feature>
<sequence length="1104" mass="115029">MGASLRFAWRALPLLLAGVVLLALFQVHGAIVRQALRLLGVGSAEPTVLMVADGCGHAVWLPPALAVLAGQEAAALQSDCAASGQALVLMPKAAEGVLFVNGEPFSGFLTGGRLAWFSGLRWRPGANLVSAWPVDERLRYPLPARGAEGANRQLAVLGSLSHGSDALRALLLVADLQLAAVVAEPARASASAPAPAPALDVDEGASGRRLELARDAQGRVAVEAEACLRDGHPVLRDAPALPGPELLGRLFTAMVIGPPRAASDLAWRRLPRAAAGDRAAGSPCTPVRTAYVVEQGEVTLFKSSDFLDRDGDRLVLRGFGDTLRIVGRAPQRVEADTLEWTGAPDHPDWQLVILGHEAARQAAPAVEAAASAAPPSVAASAAAPAERRQGLLVALADLRHLLPPVWTATAWALAAAAPAALILWALRRGWPAPRPARVHAAHTGLVALLAFMAAFALQPVLLQLTRLFVGAFGFLNLAGVPMPGVPAGDLSAPIALCAALLVVPILRGAGAPRGGWLHRVTASTAALLAVGLLLAALGAHRALQLLSVDAPALLAELPGGWLPDAADDPASARGTALMLLLGAWGAGGLLLFWTATYWLFRVAVPAAPVIGAAVGAGLLLFALPLTQGVADLAWVAAIGLGDGDPMARAMVPGLQMGDPAIALVSVSSGAFVVLVVVVLLRAFREVAAAMLSPAGGARLRRVLRTRWLLLAALVIVWPMVDRSWAQPQILHATTFQLMSFFQAFGALLAVLVPLAVAQEHEAGRLPPLVGPAAPPFLLPAALVGLMAATFAGYLSLWNREPLAVALVMVAGWAVFMHGIVDRGRGAPAPPAPGLAQKLAAHMAESRLLRSRRASVEKLFGEGRTSAAHLHAQRAEIDKAQRVLDQALGMPQDEARRRLFFHGPGETPLGNARRAALAGIAVGLFLQLLVQFQWAGAAASTKSTWLTALGKFVVVDPQYRVIAHDGSGSRVLAFCGELLNAMAVWAVAGFLFGYVFHLIRGRDGFMRAAVFGMGITVPYLLSQALVSGAAGVPVQTLLRVVPLLVFLLAAGALLFDGARLRNGGVSIARLPEIYGLKTSVGYLSFAGLLAGVQPLLDLLGWLSGK</sequence>
<feature type="transmembrane region" description="Helical" evidence="1">
    <location>
        <begin position="776"/>
        <end position="796"/>
    </location>
</feature>
<feature type="transmembrane region" description="Helical" evidence="1">
    <location>
        <begin position="438"/>
        <end position="457"/>
    </location>
</feature>
<evidence type="ECO:0000313" key="3">
    <source>
        <dbReference type="Proteomes" id="UP001336250"/>
    </source>
</evidence>
<accession>A0AAW9Q9B0</accession>
<dbReference type="EMBL" id="JAZIBG010000017">
    <property type="protein sequence ID" value="MEF7613297.1"/>
    <property type="molecule type" value="Genomic_DNA"/>
</dbReference>